<dbReference type="RefSeq" id="WP_345579811.1">
    <property type="nucleotide sequence ID" value="NZ_BAAAXF010000042.1"/>
</dbReference>
<dbReference type="CDD" id="cd07043">
    <property type="entry name" value="STAS_anti-anti-sigma_factors"/>
    <property type="match status" value="1"/>
</dbReference>
<comment type="caution">
    <text evidence="5">The sequence shown here is derived from an EMBL/GenBank/DDBJ whole genome shotgun (WGS) entry which is preliminary data.</text>
</comment>
<sequence>MPGHPPHDHRTSDTLTVRSETLAGGSFLITLTGAVDHHTAGRLTEALQPVLNTTGPLVDIDLSGVDFLDSTGLARLLQAHRAVRGRGGRLTLIAPGETVRRMLDITGIGKVIPCCPDRPAAHRDHPTDAGGHAGTEV</sequence>
<dbReference type="PANTHER" id="PTHR33495:SF2">
    <property type="entry name" value="ANTI-SIGMA FACTOR ANTAGONIST TM_1081-RELATED"/>
    <property type="match status" value="1"/>
</dbReference>
<dbReference type="SUPFAM" id="SSF52091">
    <property type="entry name" value="SpoIIaa-like"/>
    <property type="match status" value="1"/>
</dbReference>
<accession>A0ABP6U8Z5</accession>
<dbReference type="PROSITE" id="PS50801">
    <property type="entry name" value="STAS"/>
    <property type="match status" value="1"/>
</dbReference>
<dbReference type="PANTHER" id="PTHR33495">
    <property type="entry name" value="ANTI-SIGMA FACTOR ANTAGONIST TM_1081-RELATED-RELATED"/>
    <property type="match status" value="1"/>
</dbReference>
<dbReference type="InterPro" id="IPR003658">
    <property type="entry name" value="Anti-sigma_ant"/>
</dbReference>
<reference evidence="6" key="2">
    <citation type="journal article" date="2019" name="Int. J. Syst. Evol. Microbiol.">
        <title>The Global Catalogue of Microorganisms (GCM) 10K type strain sequencing project: providing services to taxonomists for standard genome sequencing and annotation.</title>
        <authorList>
            <consortium name="The Broad Institute Genomics Platform"/>
            <consortium name="The Broad Institute Genome Sequencing Center for Infectious Disease"/>
            <person name="Wu L."/>
            <person name="Ma J."/>
        </authorList>
    </citation>
    <scope>NUCLEOTIDE SEQUENCE [LARGE SCALE GENOMIC DNA]</scope>
    <source>
        <strain evidence="6">JCM 4816</strain>
    </source>
</reference>
<evidence type="ECO:0000256" key="2">
    <source>
        <dbReference type="RuleBase" id="RU003749"/>
    </source>
</evidence>
<feature type="domain" description="STAS" evidence="3">
    <location>
        <begin position="25"/>
        <end position="108"/>
    </location>
</feature>
<dbReference type="EMBL" id="BAAAXF010000042">
    <property type="protein sequence ID" value="GAA3499175.1"/>
    <property type="molecule type" value="Genomic_DNA"/>
</dbReference>
<name>A0ABP6U8Z5_9ACTN</name>
<comment type="similarity">
    <text evidence="1 2">Belongs to the anti-sigma-factor antagonist family.</text>
</comment>
<dbReference type="Gene3D" id="3.30.750.24">
    <property type="entry name" value="STAS domain"/>
    <property type="match status" value="1"/>
</dbReference>
<evidence type="ECO:0000259" key="3">
    <source>
        <dbReference type="PROSITE" id="PS50801"/>
    </source>
</evidence>
<evidence type="ECO:0000256" key="1">
    <source>
        <dbReference type="ARBA" id="ARBA00009013"/>
    </source>
</evidence>
<gene>
    <name evidence="4" type="ORF">GCM10019016_062790</name>
    <name evidence="5" type="ORF">GCM10019016_102820</name>
</gene>
<organism evidence="5 6">
    <name type="scientific">Streptomyces prasinosporus</name>
    <dbReference type="NCBI Taxonomy" id="68256"/>
    <lineage>
        <taxon>Bacteria</taxon>
        <taxon>Bacillati</taxon>
        <taxon>Actinomycetota</taxon>
        <taxon>Actinomycetes</taxon>
        <taxon>Kitasatosporales</taxon>
        <taxon>Streptomycetaceae</taxon>
        <taxon>Streptomyces</taxon>
        <taxon>Streptomyces albogriseolus group</taxon>
    </lineage>
</organism>
<dbReference type="InterPro" id="IPR036513">
    <property type="entry name" value="STAS_dom_sf"/>
</dbReference>
<dbReference type="EMBL" id="BAAAXF010000074">
    <property type="protein sequence ID" value="GAA3503172.1"/>
    <property type="molecule type" value="Genomic_DNA"/>
</dbReference>
<dbReference type="InterPro" id="IPR002645">
    <property type="entry name" value="STAS_dom"/>
</dbReference>
<dbReference type="Pfam" id="PF13466">
    <property type="entry name" value="STAS_2"/>
    <property type="match status" value="1"/>
</dbReference>
<proteinExistence type="inferred from homology"/>
<dbReference type="Proteomes" id="UP001501455">
    <property type="component" value="Unassembled WGS sequence"/>
</dbReference>
<evidence type="ECO:0000313" key="4">
    <source>
        <dbReference type="EMBL" id="GAA3499175.1"/>
    </source>
</evidence>
<reference evidence="5" key="3">
    <citation type="submission" date="2023-12" db="EMBL/GenBank/DDBJ databases">
        <authorList>
            <person name="Sun Q."/>
            <person name="Inoue M."/>
        </authorList>
    </citation>
    <scope>NUCLEOTIDE SEQUENCE</scope>
    <source>
        <strain evidence="5">JCM 4816</strain>
    </source>
</reference>
<evidence type="ECO:0000313" key="5">
    <source>
        <dbReference type="EMBL" id="GAA3503172.1"/>
    </source>
</evidence>
<keyword evidence="6" id="KW-1185">Reference proteome</keyword>
<dbReference type="InterPro" id="IPR058548">
    <property type="entry name" value="MlaB-like_STAS"/>
</dbReference>
<protein>
    <recommendedName>
        <fullName evidence="2">Anti-sigma factor antagonist</fullName>
    </recommendedName>
</protein>
<reference evidence="5" key="1">
    <citation type="journal article" date="2014" name="Int. J. Syst. Evol. Microbiol.">
        <title>Complete genome of a new Firmicutes species belonging to the dominant human colonic microbiota ('Ruminococcus bicirculans') reveals two chromosomes and a selective capacity to utilize plant glucans.</title>
        <authorList>
            <consortium name="NISC Comparative Sequencing Program"/>
            <person name="Wegmann U."/>
            <person name="Louis P."/>
            <person name="Goesmann A."/>
            <person name="Henrissat B."/>
            <person name="Duncan S.H."/>
            <person name="Flint H.J."/>
        </authorList>
    </citation>
    <scope>NUCLEOTIDE SEQUENCE</scope>
    <source>
        <strain evidence="5">JCM 4816</strain>
    </source>
</reference>
<evidence type="ECO:0000313" key="6">
    <source>
        <dbReference type="Proteomes" id="UP001501455"/>
    </source>
</evidence>
<dbReference type="NCBIfam" id="TIGR00377">
    <property type="entry name" value="ant_ant_sig"/>
    <property type="match status" value="1"/>
</dbReference>